<protein>
    <submittedName>
        <fullName evidence="3">Uncharacterized protein</fullName>
    </submittedName>
</protein>
<proteinExistence type="inferred from homology"/>
<dbReference type="GO" id="GO:0008017">
    <property type="term" value="F:microtubule binding"/>
    <property type="evidence" value="ECO:0007669"/>
    <property type="project" value="TreeGrafter"/>
</dbReference>
<name>A0A2T7CAC2_9POAL</name>
<dbReference type="PANTHER" id="PTHR31807:SF27">
    <property type="entry name" value="QWRF MOTIF-CONTAINING PROTEIN 7"/>
    <property type="match status" value="1"/>
</dbReference>
<dbReference type="OrthoDB" id="663033at2759"/>
<feature type="region of interest" description="Disordered" evidence="2">
    <location>
        <begin position="56"/>
        <end position="165"/>
    </location>
</feature>
<reference evidence="3 4" key="1">
    <citation type="submission" date="2018-04" db="EMBL/GenBank/DDBJ databases">
        <title>WGS assembly of Panicum hallii var. hallii HAL2.</title>
        <authorList>
            <person name="Lovell J."/>
            <person name="Jenkins J."/>
            <person name="Lowry D."/>
            <person name="Mamidi S."/>
            <person name="Sreedasyam A."/>
            <person name="Weng X."/>
            <person name="Barry K."/>
            <person name="Bonette J."/>
            <person name="Campitelli B."/>
            <person name="Daum C."/>
            <person name="Gordon S."/>
            <person name="Gould B."/>
            <person name="Lipzen A."/>
            <person name="MacQueen A."/>
            <person name="Palacio-Mejia J."/>
            <person name="Plott C."/>
            <person name="Shakirov E."/>
            <person name="Shu S."/>
            <person name="Yoshinaga Y."/>
            <person name="Zane M."/>
            <person name="Rokhsar D."/>
            <person name="Grimwood J."/>
            <person name="Schmutz J."/>
            <person name="Juenger T."/>
        </authorList>
    </citation>
    <scope>NUCLEOTIDE SEQUENCE [LARGE SCALE GENOMIC DNA]</scope>
    <source>
        <strain evidence="4">cv. HAL2</strain>
    </source>
</reference>
<evidence type="ECO:0000256" key="1">
    <source>
        <dbReference type="ARBA" id="ARBA00010016"/>
    </source>
</evidence>
<feature type="region of interest" description="Disordered" evidence="2">
    <location>
        <begin position="1"/>
        <end position="31"/>
    </location>
</feature>
<feature type="compositionally biased region" description="Low complexity" evidence="2">
    <location>
        <begin position="127"/>
        <end position="146"/>
    </location>
</feature>
<keyword evidence="4" id="KW-1185">Reference proteome</keyword>
<evidence type="ECO:0000256" key="2">
    <source>
        <dbReference type="SAM" id="MobiDB-lite"/>
    </source>
</evidence>
<dbReference type="Gramene" id="PUZ40193">
    <property type="protein sequence ID" value="PUZ40193"/>
    <property type="gene ID" value="GQ55_9G405400"/>
</dbReference>
<dbReference type="GO" id="GO:0005737">
    <property type="term" value="C:cytoplasm"/>
    <property type="evidence" value="ECO:0007669"/>
    <property type="project" value="TreeGrafter"/>
</dbReference>
<dbReference type="GO" id="GO:0005880">
    <property type="term" value="C:nuclear microtubule"/>
    <property type="evidence" value="ECO:0007669"/>
    <property type="project" value="TreeGrafter"/>
</dbReference>
<dbReference type="PANTHER" id="PTHR31807">
    <property type="entry name" value="AUGMIN FAMILY MEMBER"/>
    <property type="match status" value="1"/>
</dbReference>
<feature type="compositionally biased region" description="Low complexity" evidence="2">
    <location>
        <begin position="22"/>
        <end position="31"/>
    </location>
</feature>
<evidence type="ECO:0000313" key="4">
    <source>
        <dbReference type="Proteomes" id="UP000244336"/>
    </source>
</evidence>
<dbReference type="Pfam" id="PF04484">
    <property type="entry name" value="QWRF"/>
    <property type="match status" value="1"/>
</dbReference>
<dbReference type="Proteomes" id="UP000244336">
    <property type="component" value="Chromosome 9"/>
</dbReference>
<evidence type="ECO:0000313" key="3">
    <source>
        <dbReference type="EMBL" id="PUZ40193.1"/>
    </source>
</evidence>
<sequence>MESYGGSPRPRTTSVLSRRPCTAATASRAGSGAFVYDGMRATPLSASAANFTRSLRKAASFAHKKPPPSADAPQPRRTLSSKENSGGAGAASTPDAHALLMPPRRSMPEPGAAARGPWEPTRRRRSSSSAGTTADDAGAAKGSAGALREVMAPRRKEEPEKEEAAHRARVLTARLLQWRFANARMEKAMARATSAAENKLFYTWLRVAELRNIQAAKRIVAQRRRQKLKLARLLRPQLPLLASWEPLSKPHADATAELGRVLATACTGLPLAAGAQADAESLREAVSSCAGTVDEIEAIIGTFRATAGATSGALGELARTIQQEVECLEEATRLSSIVTGLQMREVSLRANLIQAKQRLAGMGSASGPAVLAAPAFAAPGARLVFVAKGGQLIRRVVTCACA</sequence>
<dbReference type="STRING" id="1504633.A0A2T7CAC2"/>
<organism evidence="3 4">
    <name type="scientific">Panicum hallii var. hallii</name>
    <dbReference type="NCBI Taxonomy" id="1504633"/>
    <lineage>
        <taxon>Eukaryota</taxon>
        <taxon>Viridiplantae</taxon>
        <taxon>Streptophyta</taxon>
        <taxon>Embryophyta</taxon>
        <taxon>Tracheophyta</taxon>
        <taxon>Spermatophyta</taxon>
        <taxon>Magnoliopsida</taxon>
        <taxon>Liliopsida</taxon>
        <taxon>Poales</taxon>
        <taxon>Poaceae</taxon>
        <taxon>PACMAD clade</taxon>
        <taxon>Panicoideae</taxon>
        <taxon>Panicodae</taxon>
        <taxon>Paniceae</taxon>
        <taxon>Panicinae</taxon>
        <taxon>Panicum</taxon>
        <taxon>Panicum sect. Panicum</taxon>
    </lineage>
</organism>
<dbReference type="EMBL" id="CM009757">
    <property type="protein sequence ID" value="PUZ40193.1"/>
    <property type="molecule type" value="Genomic_DNA"/>
</dbReference>
<dbReference type="InterPro" id="IPR007573">
    <property type="entry name" value="QWRF"/>
</dbReference>
<comment type="similarity">
    <text evidence="1">Belongs to the QWRF family.</text>
</comment>
<gene>
    <name evidence="3" type="ORF">GQ55_9G405400</name>
</gene>
<dbReference type="AlphaFoldDB" id="A0A2T7CAC2"/>
<accession>A0A2T7CAC2</accession>
<feature type="compositionally biased region" description="Basic and acidic residues" evidence="2">
    <location>
        <begin position="151"/>
        <end position="165"/>
    </location>
</feature>
<dbReference type="GO" id="GO:0051225">
    <property type="term" value="P:spindle assembly"/>
    <property type="evidence" value="ECO:0007669"/>
    <property type="project" value="TreeGrafter"/>
</dbReference>